<dbReference type="Gene3D" id="3.30.40.10">
    <property type="entry name" value="Zinc/RING finger domain, C3HC4 (zinc finger)"/>
    <property type="match status" value="1"/>
</dbReference>
<dbReference type="GO" id="GO:0000285">
    <property type="term" value="F:1-phosphatidylinositol-3-phosphate 5-kinase activity"/>
    <property type="evidence" value="ECO:0007669"/>
    <property type="project" value="TreeGrafter"/>
</dbReference>
<dbReference type="Pfam" id="PF01363">
    <property type="entry name" value="FYVE"/>
    <property type="match status" value="1"/>
</dbReference>
<gene>
    <name evidence="6" type="ORF">M0812_03653</name>
</gene>
<dbReference type="SMART" id="SM00064">
    <property type="entry name" value="FYVE"/>
    <property type="match status" value="1"/>
</dbReference>
<dbReference type="GO" id="GO:0008270">
    <property type="term" value="F:zinc ion binding"/>
    <property type="evidence" value="ECO:0007669"/>
    <property type="project" value="UniProtKB-KW"/>
</dbReference>
<evidence type="ECO:0000313" key="6">
    <source>
        <dbReference type="EMBL" id="KAJ3451895.1"/>
    </source>
</evidence>
<feature type="domain" description="FYVE-type" evidence="5">
    <location>
        <begin position="387"/>
        <end position="447"/>
    </location>
</feature>
<evidence type="ECO:0000259" key="5">
    <source>
        <dbReference type="PROSITE" id="PS50178"/>
    </source>
</evidence>
<evidence type="ECO:0000256" key="1">
    <source>
        <dbReference type="ARBA" id="ARBA00022723"/>
    </source>
</evidence>
<dbReference type="PANTHER" id="PTHR45748">
    <property type="entry name" value="1-PHOSPHATIDYLINOSITOL 3-PHOSPHATE 5-KINASE-RELATED"/>
    <property type="match status" value="1"/>
</dbReference>
<organism evidence="6 7">
    <name type="scientific">Anaeramoeba flamelloides</name>
    <dbReference type="NCBI Taxonomy" id="1746091"/>
    <lineage>
        <taxon>Eukaryota</taxon>
        <taxon>Metamonada</taxon>
        <taxon>Anaeramoebidae</taxon>
        <taxon>Anaeramoeba</taxon>
    </lineage>
</organism>
<keyword evidence="2 4" id="KW-0863">Zinc-finger</keyword>
<dbReference type="InterPro" id="IPR000306">
    <property type="entry name" value="Znf_FYVE"/>
</dbReference>
<dbReference type="GO" id="GO:0046854">
    <property type="term" value="P:phosphatidylinositol phosphate biosynthetic process"/>
    <property type="evidence" value="ECO:0007669"/>
    <property type="project" value="TreeGrafter"/>
</dbReference>
<comment type="caution">
    <text evidence="6">The sequence shown here is derived from an EMBL/GenBank/DDBJ whole genome shotgun (WGS) entry which is preliminary data.</text>
</comment>
<evidence type="ECO:0000256" key="2">
    <source>
        <dbReference type="ARBA" id="ARBA00022771"/>
    </source>
</evidence>
<dbReference type="AlphaFoldDB" id="A0AAV8AE28"/>
<name>A0AAV8AE28_9EUKA</name>
<dbReference type="PANTHER" id="PTHR45748:SF7">
    <property type="entry name" value="1-PHOSPHATIDYLINOSITOL 3-PHOSPHATE 5-KINASE-RELATED"/>
    <property type="match status" value="1"/>
</dbReference>
<dbReference type="SUPFAM" id="SSF57903">
    <property type="entry name" value="FYVE/PHD zinc finger"/>
    <property type="match status" value="1"/>
</dbReference>
<evidence type="ECO:0000256" key="3">
    <source>
        <dbReference type="ARBA" id="ARBA00022833"/>
    </source>
</evidence>
<dbReference type="PROSITE" id="PS50178">
    <property type="entry name" value="ZF_FYVE"/>
    <property type="match status" value="1"/>
</dbReference>
<reference evidence="6" key="1">
    <citation type="submission" date="2022-08" db="EMBL/GenBank/DDBJ databases">
        <title>Novel sulphate-reducing endosymbionts in the free-living metamonad Anaeramoeba.</title>
        <authorList>
            <person name="Jerlstrom-Hultqvist J."/>
            <person name="Cepicka I."/>
            <person name="Gallot-Lavallee L."/>
            <person name="Salas-Leiva D."/>
            <person name="Curtis B.A."/>
            <person name="Zahonova K."/>
            <person name="Pipaliya S."/>
            <person name="Dacks J."/>
            <person name="Roger A.J."/>
        </authorList>
    </citation>
    <scope>NUCLEOTIDE SEQUENCE</scope>
    <source>
        <strain evidence="6">Busselton2</strain>
    </source>
</reference>
<proteinExistence type="predicted"/>
<accession>A0AAV8AE28</accession>
<dbReference type="InterPro" id="IPR011011">
    <property type="entry name" value="Znf_FYVE_PHD"/>
</dbReference>
<evidence type="ECO:0000256" key="4">
    <source>
        <dbReference type="PROSITE-ProRule" id="PRU00091"/>
    </source>
</evidence>
<dbReference type="InterPro" id="IPR013083">
    <property type="entry name" value="Znf_RING/FYVE/PHD"/>
</dbReference>
<dbReference type="InterPro" id="IPR017455">
    <property type="entry name" value="Znf_FYVE-rel"/>
</dbReference>
<dbReference type="EMBL" id="JANTQA010000008">
    <property type="protein sequence ID" value="KAJ3451895.1"/>
    <property type="molecule type" value="Genomic_DNA"/>
</dbReference>
<dbReference type="Proteomes" id="UP001146793">
    <property type="component" value="Unassembled WGS sequence"/>
</dbReference>
<dbReference type="GO" id="GO:0010008">
    <property type="term" value="C:endosome membrane"/>
    <property type="evidence" value="ECO:0007669"/>
    <property type="project" value="TreeGrafter"/>
</dbReference>
<keyword evidence="3" id="KW-0862">Zinc</keyword>
<keyword evidence="1" id="KW-0479">Metal-binding</keyword>
<sequence length="713" mass="82887">MNEKLSSYRFDFTDVPLHLSAPLELLYQKYEKTPSGDNGKSLRFSVVLPKGWIAQSPIGDSSDTFPKSRIIGLFAEPPKQGSGQIVIVTTKLEYEIDTLQWVNYFCKMYGWNPLDLKKWQTSIKGMVYDIMAIRKNGFHIEVLRGMAFLEKQRIFFIFGISPSQEYNLHKNSFYICCTTFTIIESFQKCIGITEELQMWEKENKNLSFSIPKSLDDLKELGFQSNGLNIFVCGKAFTTSFSLEGWINGSNYLDPQAQHIKGYLGTGIVYGTLDKTKVQVKIGIKKLKNLLCYILLITLMEDDQNIKNKMRATEVFNLIRISVTDNPKKKWERLVYTLATSIEQSQNKLQYGLRYLGWILLYQLHFDNCSDPRFPTKDLLPNSKWIIDDDVTCCMNCKRNFSMRKRKHHCRSCGLIFCSECTSYKIKLTLFGTSEINKVCKNCSVLYGNENQEESKNKNKNKKIESKSKSKSNEFDNLLESEIRSTEKSPQKIKKNKKNKKKKSINDLHFWFNWKEGSFIEIEVSKDQQKIEKKNYVHTLKIKNIFSYLLQVKEKNSENIMDVKFQKFDGTNIFEPISQLNILIGTEIIKLKNKWYKCLVWKSEINNKKKITKYQWFSPLFKLPIKMMTIDNKLGDYSESLIQDFQSIIEIKQKKIQCVHYSGTIVSGNKQKKHAMWVSENIPGGIVKIREECNGAIEIIQVVDFKGSKIDMLK</sequence>
<protein>
    <submittedName>
        <fullName evidence="6">Arrestin domain-containing protein d</fullName>
    </submittedName>
</protein>
<evidence type="ECO:0000313" key="7">
    <source>
        <dbReference type="Proteomes" id="UP001146793"/>
    </source>
</evidence>